<dbReference type="HAMAP" id="MF_01007">
    <property type="entry name" value="16SrRNA_methyltr_H"/>
    <property type="match status" value="1"/>
</dbReference>
<dbReference type="PANTHER" id="PTHR11265:SF0">
    <property type="entry name" value="12S RRNA N4-METHYLCYTIDINE METHYLTRANSFERASE"/>
    <property type="match status" value="1"/>
</dbReference>
<dbReference type="SUPFAM" id="SSF53335">
    <property type="entry name" value="S-adenosyl-L-methionine-dependent methyltransferases"/>
    <property type="match status" value="1"/>
</dbReference>
<keyword evidence="2 5" id="KW-0489">Methyltransferase</keyword>
<keyword evidence="6" id="KW-1185">Reference proteome</keyword>
<evidence type="ECO:0000256" key="4">
    <source>
        <dbReference type="ARBA" id="ARBA00022691"/>
    </source>
</evidence>
<comment type="similarity">
    <text evidence="1">Belongs to the methyltransferase superfamily. RsmH family.</text>
</comment>
<proteinExistence type="inferred from homology"/>
<evidence type="ECO:0000256" key="2">
    <source>
        <dbReference type="ARBA" id="ARBA00022603"/>
    </source>
</evidence>
<dbReference type="GO" id="GO:0071424">
    <property type="term" value="F:rRNA (cytosine-N4-)-methyltransferase activity"/>
    <property type="evidence" value="ECO:0007669"/>
    <property type="project" value="TreeGrafter"/>
</dbReference>
<dbReference type="OrthoDB" id="16290at2759"/>
<accession>A0A9Q0YEG9</accession>
<evidence type="ECO:0000313" key="6">
    <source>
        <dbReference type="Proteomes" id="UP001152320"/>
    </source>
</evidence>
<organism evidence="5 6">
    <name type="scientific">Holothuria leucospilota</name>
    <name type="common">Black long sea cucumber</name>
    <name type="synonym">Mertensiothuria leucospilota</name>
    <dbReference type="NCBI Taxonomy" id="206669"/>
    <lineage>
        <taxon>Eukaryota</taxon>
        <taxon>Metazoa</taxon>
        <taxon>Echinodermata</taxon>
        <taxon>Eleutherozoa</taxon>
        <taxon>Echinozoa</taxon>
        <taxon>Holothuroidea</taxon>
        <taxon>Aspidochirotacea</taxon>
        <taxon>Aspidochirotida</taxon>
        <taxon>Holothuriidae</taxon>
        <taxon>Holothuria</taxon>
    </lineage>
</organism>
<keyword evidence="4" id="KW-0949">S-adenosyl-L-methionine</keyword>
<sequence>MVLSRTARIICPSFWKGFKSSKSHLPFITAGNGEHKALTTSSNLWYPRGVRPKVQRSKQSGYVEQVQSWNFSEEEEKGEAAKTEEETELHKPVMLEEIMSIFQPSDNQVFLDMTFGAGGHTKAILQSNSLTKVYALDRDPVAHRLASKLADKYKSRVFPLLGRFTDLDKLLKDAAVQHQSFDGVLIDAGCSSMQFDNPERGFALSEDGPLDMRMDGSRVPSTPSAADVVNNLDAQTLARIIRTYGEERLAKKIAAMIVDYREKHKPIETTAELATVISFAFTHRAAADSKDSLGRKLHVATRTFQALRIFVNDELNELHHALHTIKPYLKKGGKLAVLTFHSLEDRIVKRFLQGKNVNEKGKSLHERKRSHDWTTDEEELKSPDWQIVNKKVLCASEFEVSQNPRSRSAKLRAAFKL</sequence>
<name>A0A9Q0YEG9_HOLLE</name>
<evidence type="ECO:0000313" key="5">
    <source>
        <dbReference type="EMBL" id="KAJ8021352.1"/>
    </source>
</evidence>
<evidence type="ECO:0000256" key="3">
    <source>
        <dbReference type="ARBA" id="ARBA00022679"/>
    </source>
</evidence>
<dbReference type="PANTHER" id="PTHR11265">
    <property type="entry name" value="S-ADENOSYL-METHYLTRANSFERASE MRAW"/>
    <property type="match status" value="1"/>
</dbReference>
<dbReference type="Proteomes" id="UP001152320">
    <property type="component" value="Chromosome 21"/>
</dbReference>
<protein>
    <submittedName>
        <fullName evidence="5">Methyltransferase-like protein 15</fullName>
    </submittedName>
</protein>
<gene>
    <name evidence="5" type="ORF">HOLleu_38522</name>
</gene>
<dbReference type="FunFam" id="1.10.150.170:FF:000010">
    <property type="entry name" value="probable methyltransferase-like protein 15 isoform X2"/>
    <property type="match status" value="1"/>
</dbReference>
<dbReference type="Gene3D" id="1.10.150.170">
    <property type="entry name" value="Putative methyltransferase TM0872, insert domain"/>
    <property type="match status" value="1"/>
</dbReference>
<dbReference type="InterPro" id="IPR002903">
    <property type="entry name" value="RsmH"/>
</dbReference>
<dbReference type="GO" id="GO:0070475">
    <property type="term" value="P:rRNA base methylation"/>
    <property type="evidence" value="ECO:0007669"/>
    <property type="project" value="TreeGrafter"/>
</dbReference>
<dbReference type="AlphaFoldDB" id="A0A9Q0YEG9"/>
<dbReference type="SUPFAM" id="SSF81799">
    <property type="entry name" value="Putative methyltransferase TM0872, insert domain"/>
    <property type="match status" value="1"/>
</dbReference>
<dbReference type="NCBIfam" id="TIGR00006">
    <property type="entry name" value="16S rRNA (cytosine(1402)-N(4))-methyltransferase RsmH"/>
    <property type="match status" value="1"/>
</dbReference>
<dbReference type="InterPro" id="IPR029063">
    <property type="entry name" value="SAM-dependent_MTases_sf"/>
</dbReference>
<dbReference type="EMBL" id="JAIZAY010000021">
    <property type="protein sequence ID" value="KAJ8021352.1"/>
    <property type="molecule type" value="Genomic_DNA"/>
</dbReference>
<evidence type="ECO:0000256" key="1">
    <source>
        <dbReference type="ARBA" id="ARBA00010396"/>
    </source>
</evidence>
<comment type="caution">
    <text evidence="5">The sequence shown here is derived from an EMBL/GenBank/DDBJ whole genome shotgun (WGS) entry which is preliminary data.</text>
</comment>
<dbReference type="Gene3D" id="3.40.50.150">
    <property type="entry name" value="Vaccinia Virus protein VP39"/>
    <property type="match status" value="1"/>
</dbReference>
<keyword evidence="3" id="KW-0808">Transferase</keyword>
<dbReference type="InterPro" id="IPR023397">
    <property type="entry name" value="SAM-dep_MeTrfase_MraW_recog"/>
</dbReference>
<reference evidence="5" key="1">
    <citation type="submission" date="2021-10" db="EMBL/GenBank/DDBJ databases">
        <title>Tropical sea cucumber genome reveals ecological adaptation and Cuvierian tubules defense mechanism.</title>
        <authorList>
            <person name="Chen T."/>
        </authorList>
    </citation>
    <scope>NUCLEOTIDE SEQUENCE</scope>
    <source>
        <strain evidence="5">Nanhai2018</strain>
        <tissue evidence="5">Muscle</tissue>
    </source>
</reference>
<dbReference type="Pfam" id="PF01795">
    <property type="entry name" value="Methyltransf_5"/>
    <property type="match status" value="1"/>
</dbReference>